<evidence type="ECO:0000256" key="4">
    <source>
        <dbReference type="PROSITE-ProRule" id="PRU00354"/>
    </source>
</evidence>
<comment type="similarity">
    <text evidence="1">Belongs to the spermidine/spermine synthase family.</text>
</comment>
<keyword evidence="2 4" id="KW-0808">Transferase</keyword>
<proteinExistence type="inferred from homology"/>
<dbReference type="PANTHER" id="PTHR43317:SF1">
    <property type="entry name" value="THERMOSPERMINE SYNTHASE ACAULIS5"/>
    <property type="match status" value="1"/>
</dbReference>
<accession>A0ABW8MIW1</accession>
<feature type="active site" description="Proton acceptor" evidence="4">
    <location>
        <position position="158"/>
    </location>
</feature>
<dbReference type="PROSITE" id="PS51006">
    <property type="entry name" value="PABS_2"/>
    <property type="match status" value="1"/>
</dbReference>
<comment type="caution">
    <text evidence="6">The sequence shown here is derived from an EMBL/GenBank/DDBJ whole genome shotgun (WGS) entry which is preliminary data.</text>
</comment>
<dbReference type="Proteomes" id="UP001620514">
    <property type="component" value="Unassembled WGS sequence"/>
</dbReference>
<keyword evidence="3 4" id="KW-0620">Polyamine biosynthesis</keyword>
<reference evidence="6 7" key="1">
    <citation type="submission" date="2024-10" db="EMBL/GenBank/DDBJ databases">
        <authorList>
            <person name="Deangelis K."/>
            <person name="Huntemann M."/>
            <person name="Clum A."/>
            <person name="Wang J."/>
            <person name="Palaniappan K."/>
            <person name="Ritter S."/>
            <person name="Chen I.-M."/>
            <person name="Stamatis D."/>
            <person name="Reddy T."/>
            <person name="O'Malley R."/>
            <person name="Daum C."/>
            <person name="Ng V."/>
            <person name="Ivanova N."/>
            <person name="Kyrpides N."/>
            <person name="Woyke T."/>
        </authorList>
    </citation>
    <scope>NUCLEOTIDE SEQUENCE [LARGE SCALE GENOMIC DNA]</scope>
    <source>
        <strain evidence="6 7">GAS97</strain>
    </source>
</reference>
<dbReference type="GO" id="GO:0004766">
    <property type="term" value="F:spermidine synthase activity"/>
    <property type="evidence" value="ECO:0007669"/>
    <property type="project" value="UniProtKB-EC"/>
</dbReference>
<organism evidence="6 7">
    <name type="scientific">Caballeronia udeis</name>
    <dbReference type="NCBI Taxonomy" id="1232866"/>
    <lineage>
        <taxon>Bacteria</taxon>
        <taxon>Pseudomonadati</taxon>
        <taxon>Pseudomonadota</taxon>
        <taxon>Betaproteobacteria</taxon>
        <taxon>Burkholderiales</taxon>
        <taxon>Burkholderiaceae</taxon>
        <taxon>Caballeronia</taxon>
    </lineage>
</organism>
<evidence type="ECO:0000256" key="1">
    <source>
        <dbReference type="ARBA" id="ARBA00007867"/>
    </source>
</evidence>
<evidence type="ECO:0000256" key="3">
    <source>
        <dbReference type="ARBA" id="ARBA00023115"/>
    </source>
</evidence>
<name>A0ABW8MIW1_9BURK</name>
<dbReference type="InterPro" id="IPR029063">
    <property type="entry name" value="SAM-dependent_MTases_sf"/>
</dbReference>
<gene>
    <name evidence="6" type="ORF">ABH943_003622</name>
</gene>
<dbReference type="Gene3D" id="3.40.50.150">
    <property type="entry name" value="Vaccinia Virus protein VP39"/>
    <property type="match status" value="1"/>
</dbReference>
<dbReference type="EMBL" id="JBIYDN010000010">
    <property type="protein sequence ID" value="MFK4443600.1"/>
    <property type="molecule type" value="Genomic_DNA"/>
</dbReference>
<dbReference type="SUPFAM" id="SSF53335">
    <property type="entry name" value="S-adenosyl-L-methionine-dependent methyltransferases"/>
    <property type="match status" value="1"/>
</dbReference>
<evidence type="ECO:0000313" key="6">
    <source>
        <dbReference type="EMBL" id="MFK4443600.1"/>
    </source>
</evidence>
<evidence type="ECO:0000256" key="2">
    <source>
        <dbReference type="ARBA" id="ARBA00022679"/>
    </source>
</evidence>
<keyword evidence="7" id="KW-1185">Reference proteome</keyword>
<protein>
    <submittedName>
        <fullName evidence="6">Spermidine synthase</fullName>
        <ecNumber evidence="6">2.5.1.16</ecNumber>
    </submittedName>
</protein>
<dbReference type="NCBIfam" id="NF037959">
    <property type="entry name" value="MFS_SpdSyn"/>
    <property type="match status" value="1"/>
</dbReference>
<dbReference type="Pfam" id="PF01564">
    <property type="entry name" value="Spermine_synth"/>
    <property type="match status" value="1"/>
</dbReference>
<feature type="domain" description="PABS" evidence="5">
    <location>
        <begin position="81"/>
        <end position="239"/>
    </location>
</feature>
<evidence type="ECO:0000259" key="5">
    <source>
        <dbReference type="PROSITE" id="PS51006"/>
    </source>
</evidence>
<dbReference type="InterPro" id="IPR030374">
    <property type="entry name" value="PABS"/>
</dbReference>
<dbReference type="EC" id="2.5.1.16" evidence="6"/>
<sequence length="280" mass="31350">MAQMTQQNMYAMRQHGDVDSEILSAPRKKRKTAAPIVIENDVVVSLYFDARGVQSSMLIADPYALALGYTRTMVGFFLFQPAPRRISMIGLGGGSLAKYCHRHSPDARLAVVEINRDVINLRDRFHLPPDSERLEVVWANGANYVKGSDHRPDVILVDGFTADGLPPELASTAFYSDCRARMSDDGIFVANLVTDEPNFHRNLRTLKQVFGETVVLAPSEGSPNNITAFAWKNDTPVPSYEEMLSRATVLDSCHTVNMHATATRIERGKRFDWSRYQEGR</sequence>
<reference evidence="6 7" key="2">
    <citation type="submission" date="2024-11" db="EMBL/GenBank/DDBJ databases">
        <title>Using genomics to understand microbial adaptation to soil warming.</title>
        <authorList>
            <person name="Deangelis K.M. PhD."/>
        </authorList>
    </citation>
    <scope>NUCLEOTIDE SEQUENCE [LARGE SCALE GENOMIC DNA]</scope>
    <source>
        <strain evidence="6 7">GAS97</strain>
    </source>
</reference>
<evidence type="ECO:0000313" key="7">
    <source>
        <dbReference type="Proteomes" id="UP001620514"/>
    </source>
</evidence>
<dbReference type="PANTHER" id="PTHR43317">
    <property type="entry name" value="THERMOSPERMINE SYNTHASE ACAULIS5"/>
    <property type="match status" value="1"/>
</dbReference>